<dbReference type="PROSITE" id="PS50118">
    <property type="entry name" value="HMG_BOX_2"/>
    <property type="match status" value="1"/>
</dbReference>
<dbReference type="EMBL" id="JAGTJQ010000007">
    <property type="protein sequence ID" value="KAH7027399.1"/>
    <property type="molecule type" value="Genomic_DNA"/>
</dbReference>
<feature type="DNA-binding region" description="HMG box" evidence="2">
    <location>
        <begin position="160"/>
        <end position="229"/>
    </location>
</feature>
<dbReference type="RefSeq" id="XP_046010198.1">
    <property type="nucleotide sequence ID" value="XM_046161065.1"/>
</dbReference>
<feature type="region of interest" description="Disordered" evidence="3">
    <location>
        <begin position="1"/>
        <end position="43"/>
    </location>
</feature>
<organism evidence="5 6">
    <name type="scientific">Microdochium trichocladiopsis</name>
    <dbReference type="NCBI Taxonomy" id="1682393"/>
    <lineage>
        <taxon>Eukaryota</taxon>
        <taxon>Fungi</taxon>
        <taxon>Dikarya</taxon>
        <taxon>Ascomycota</taxon>
        <taxon>Pezizomycotina</taxon>
        <taxon>Sordariomycetes</taxon>
        <taxon>Xylariomycetidae</taxon>
        <taxon>Xylariales</taxon>
        <taxon>Microdochiaceae</taxon>
        <taxon>Microdochium</taxon>
    </lineage>
</organism>
<evidence type="ECO:0000259" key="4">
    <source>
        <dbReference type="PROSITE" id="PS50118"/>
    </source>
</evidence>
<dbReference type="InterPro" id="IPR050342">
    <property type="entry name" value="HMGB"/>
</dbReference>
<dbReference type="AlphaFoldDB" id="A0A9P9BNH5"/>
<dbReference type="GO" id="GO:0003677">
    <property type="term" value="F:DNA binding"/>
    <property type="evidence" value="ECO:0007669"/>
    <property type="project" value="UniProtKB-UniRule"/>
</dbReference>
<keyword evidence="6" id="KW-1185">Reference proteome</keyword>
<dbReference type="GeneID" id="70190611"/>
<dbReference type="GO" id="GO:0005634">
    <property type="term" value="C:nucleus"/>
    <property type="evidence" value="ECO:0007669"/>
    <property type="project" value="UniProtKB-UniRule"/>
</dbReference>
<proteinExistence type="predicted"/>
<feature type="compositionally biased region" description="Pro residues" evidence="3">
    <location>
        <begin position="32"/>
        <end position="42"/>
    </location>
</feature>
<dbReference type="Proteomes" id="UP000756346">
    <property type="component" value="Unassembled WGS sequence"/>
</dbReference>
<protein>
    <recommendedName>
        <fullName evidence="4">HMG box domain-containing protein</fullName>
    </recommendedName>
</protein>
<evidence type="ECO:0000313" key="6">
    <source>
        <dbReference type="Proteomes" id="UP000756346"/>
    </source>
</evidence>
<feature type="compositionally biased region" description="Basic residues" evidence="3">
    <location>
        <begin position="298"/>
        <end position="309"/>
    </location>
</feature>
<sequence>MPRPKKADLAAKAAAAAQPPAPVVPAMAPSPYSAPPPMPQQPLQPYGAQFPPATPQFGGPPPIPVAPRTVDVEQFVRVRDSVHVRFNTILGLMKSFSDDFLRQTNLLLGEPTQFDSSSGNAMSAMVANLDGISNQLNDLVGAPSEEKKERKKRTHDPNAPKRPLTPYFLYMQTARPIIAKDLGEEAPKGAVQEEGQRRWAAMSPNDKVAWNNAYQFNLRLYNARVHSYKHGNPAAREMTDQEAHLYADNNDIAQPTLTSEDTALPASEQDAVNEQLGLAAVPAPSVPTPASPEETKTPKPKAGGRKRKSAAADIAAEEGEASAAKVSTPANPEKKRKRQSKVAETPVEEPKKSARKKKST</sequence>
<evidence type="ECO:0000313" key="5">
    <source>
        <dbReference type="EMBL" id="KAH7027399.1"/>
    </source>
</evidence>
<keyword evidence="1 2" id="KW-0238">DNA-binding</keyword>
<dbReference type="OrthoDB" id="5550281at2759"/>
<dbReference type="SUPFAM" id="SSF47095">
    <property type="entry name" value="HMG-box"/>
    <property type="match status" value="1"/>
</dbReference>
<dbReference type="Gene3D" id="1.10.30.10">
    <property type="entry name" value="High mobility group box domain"/>
    <property type="match status" value="1"/>
</dbReference>
<feature type="region of interest" description="Disordered" evidence="3">
    <location>
        <begin position="142"/>
        <end position="164"/>
    </location>
</feature>
<name>A0A9P9BNH5_9PEZI</name>
<dbReference type="PANTHER" id="PTHR48112:SF5">
    <property type="entry name" value="BOX PROTEIN, PUTATIVE (AFU_ORTHOLOGUE AFUA_1G04550)-RELATED"/>
    <property type="match status" value="1"/>
</dbReference>
<dbReference type="InterPro" id="IPR009071">
    <property type="entry name" value="HMG_box_dom"/>
</dbReference>
<gene>
    <name evidence="5" type="ORF">B0I36DRAFT_385417</name>
</gene>
<evidence type="ECO:0000256" key="2">
    <source>
        <dbReference type="PROSITE-ProRule" id="PRU00267"/>
    </source>
</evidence>
<comment type="caution">
    <text evidence="5">The sequence shown here is derived from an EMBL/GenBank/DDBJ whole genome shotgun (WGS) entry which is preliminary data.</text>
</comment>
<dbReference type="Pfam" id="PF00505">
    <property type="entry name" value="HMG_box"/>
    <property type="match status" value="1"/>
</dbReference>
<evidence type="ECO:0000256" key="3">
    <source>
        <dbReference type="SAM" id="MobiDB-lite"/>
    </source>
</evidence>
<feature type="region of interest" description="Disordered" evidence="3">
    <location>
        <begin position="282"/>
        <end position="360"/>
    </location>
</feature>
<feature type="compositionally biased region" description="Low complexity" evidence="3">
    <location>
        <begin position="10"/>
        <end position="31"/>
    </location>
</feature>
<dbReference type="InterPro" id="IPR036910">
    <property type="entry name" value="HMG_box_dom_sf"/>
</dbReference>
<keyword evidence="2" id="KW-0539">Nucleus</keyword>
<dbReference type="PANTHER" id="PTHR48112">
    <property type="entry name" value="HIGH MOBILITY GROUP PROTEIN DSP1"/>
    <property type="match status" value="1"/>
</dbReference>
<accession>A0A9P9BNH5</accession>
<dbReference type="SMART" id="SM00398">
    <property type="entry name" value="HMG"/>
    <property type="match status" value="1"/>
</dbReference>
<evidence type="ECO:0000256" key="1">
    <source>
        <dbReference type="ARBA" id="ARBA00023125"/>
    </source>
</evidence>
<feature type="domain" description="HMG box" evidence="4">
    <location>
        <begin position="160"/>
        <end position="229"/>
    </location>
</feature>
<reference evidence="5" key="1">
    <citation type="journal article" date="2021" name="Nat. Commun.">
        <title>Genetic determinants of endophytism in the Arabidopsis root mycobiome.</title>
        <authorList>
            <person name="Mesny F."/>
            <person name="Miyauchi S."/>
            <person name="Thiergart T."/>
            <person name="Pickel B."/>
            <person name="Atanasova L."/>
            <person name="Karlsson M."/>
            <person name="Huettel B."/>
            <person name="Barry K.W."/>
            <person name="Haridas S."/>
            <person name="Chen C."/>
            <person name="Bauer D."/>
            <person name="Andreopoulos W."/>
            <person name="Pangilinan J."/>
            <person name="LaButti K."/>
            <person name="Riley R."/>
            <person name="Lipzen A."/>
            <person name="Clum A."/>
            <person name="Drula E."/>
            <person name="Henrissat B."/>
            <person name="Kohler A."/>
            <person name="Grigoriev I.V."/>
            <person name="Martin F.M."/>
            <person name="Hacquard S."/>
        </authorList>
    </citation>
    <scope>NUCLEOTIDE SEQUENCE</scope>
    <source>
        <strain evidence="5">MPI-CAGE-CH-0230</strain>
    </source>
</reference>